<keyword evidence="1" id="KW-0812">Transmembrane</keyword>
<name>A0A1Y6FJC2_9SPHN</name>
<feature type="transmembrane region" description="Helical" evidence="1">
    <location>
        <begin position="6"/>
        <end position="26"/>
    </location>
</feature>
<feature type="transmembrane region" description="Helical" evidence="1">
    <location>
        <begin position="47"/>
        <end position="68"/>
    </location>
</feature>
<sequence length="190" mass="21844">MTDFEYIIVLYALLLGLSLVELLSGFGRTLEREFETASDGQRFSIGWLTPLLGLFVILDLLSFWIFAWTIRSLLEVTPTTLLGVILFAGAYYLAARLVFPTNPDRFKDLNNHYFRVHRTIMAILIGLVFVQWFYLLSFEQIRTQMLSPLNIGLTVMLVAMMGATLIFKNRHVQSVLLVALNLRYLVLYLL</sequence>
<evidence type="ECO:0000313" key="2">
    <source>
        <dbReference type="EMBL" id="SMQ74496.1"/>
    </source>
</evidence>
<feature type="transmembrane region" description="Helical" evidence="1">
    <location>
        <begin position="120"/>
        <end position="137"/>
    </location>
</feature>
<dbReference type="OrthoDB" id="7192182at2"/>
<accession>A0A1Y6FJC2</accession>
<organism evidence="2 3">
    <name type="scientific">Altererythrobacter xiamenensis</name>
    <dbReference type="NCBI Taxonomy" id="1316679"/>
    <lineage>
        <taxon>Bacteria</taxon>
        <taxon>Pseudomonadati</taxon>
        <taxon>Pseudomonadota</taxon>
        <taxon>Alphaproteobacteria</taxon>
        <taxon>Sphingomonadales</taxon>
        <taxon>Erythrobacteraceae</taxon>
        <taxon>Altererythrobacter</taxon>
    </lineage>
</organism>
<reference evidence="3" key="1">
    <citation type="submission" date="2017-04" db="EMBL/GenBank/DDBJ databases">
        <authorList>
            <person name="Varghese N."/>
            <person name="Submissions S."/>
        </authorList>
    </citation>
    <scope>NUCLEOTIDE SEQUENCE [LARGE SCALE GENOMIC DNA]</scope>
</reference>
<feature type="transmembrane region" description="Helical" evidence="1">
    <location>
        <begin position="149"/>
        <end position="167"/>
    </location>
</feature>
<keyword evidence="1" id="KW-0472">Membrane</keyword>
<protein>
    <submittedName>
        <fullName evidence="2">Uncharacterized protein</fullName>
    </submittedName>
</protein>
<keyword evidence="3" id="KW-1185">Reference proteome</keyword>
<dbReference type="RefSeq" id="WP_086438555.1">
    <property type="nucleotide sequence ID" value="NZ_FXWG01000003.1"/>
</dbReference>
<gene>
    <name evidence="2" type="ORF">SAMN06297468_2707</name>
</gene>
<keyword evidence="1" id="KW-1133">Transmembrane helix</keyword>
<evidence type="ECO:0000313" key="3">
    <source>
        <dbReference type="Proteomes" id="UP000194420"/>
    </source>
</evidence>
<feature type="transmembrane region" description="Helical" evidence="1">
    <location>
        <begin position="80"/>
        <end position="99"/>
    </location>
</feature>
<proteinExistence type="predicted"/>
<evidence type="ECO:0000256" key="1">
    <source>
        <dbReference type="SAM" id="Phobius"/>
    </source>
</evidence>
<dbReference type="EMBL" id="FXWG01000003">
    <property type="protein sequence ID" value="SMQ74496.1"/>
    <property type="molecule type" value="Genomic_DNA"/>
</dbReference>
<dbReference type="AlphaFoldDB" id="A0A1Y6FJC2"/>
<dbReference type="Proteomes" id="UP000194420">
    <property type="component" value="Unassembled WGS sequence"/>
</dbReference>